<evidence type="ECO:0000256" key="2">
    <source>
        <dbReference type="ARBA" id="ARBA00009152"/>
    </source>
</evidence>
<comment type="pathway">
    <text evidence="1">Amino-acid biosynthesis; L-histidine biosynthesis; L-histidine from 5-phospho-alpha-D-ribose 1-diphosphate: step 8/9.</text>
</comment>
<evidence type="ECO:0000256" key="6">
    <source>
        <dbReference type="ARBA" id="ARBA00023102"/>
    </source>
</evidence>
<dbReference type="GO" id="GO:0004401">
    <property type="term" value="F:histidinol-phosphatase activity"/>
    <property type="evidence" value="ECO:0007669"/>
    <property type="project" value="UniProtKB-EC"/>
</dbReference>
<keyword evidence="4" id="KW-0028">Amino-acid biosynthesis</keyword>
<accession>A0A4D6H9Q0</accession>
<evidence type="ECO:0000256" key="3">
    <source>
        <dbReference type="ARBA" id="ARBA00013085"/>
    </source>
</evidence>
<protein>
    <recommendedName>
        <fullName evidence="3">histidinol-phosphatase</fullName>
        <ecNumber evidence="3">3.1.3.15</ecNumber>
    </recommendedName>
</protein>
<comment type="similarity">
    <text evidence="2">Belongs to the PHP hydrolase family. HisK subfamily.</text>
</comment>
<feature type="domain" description="PHP" evidence="8">
    <location>
        <begin position="3"/>
        <end position="175"/>
    </location>
</feature>
<dbReference type="AlphaFoldDB" id="A0A4D6H9Q0"/>
<dbReference type="SUPFAM" id="SSF89550">
    <property type="entry name" value="PHP domain-like"/>
    <property type="match status" value="1"/>
</dbReference>
<dbReference type="GO" id="GO:0000105">
    <property type="term" value="P:L-histidine biosynthetic process"/>
    <property type="evidence" value="ECO:0007669"/>
    <property type="project" value="UniProtKB-UniPathway"/>
</dbReference>
<evidence type="ECO:0000256" key="5">
    <source>
        <dbReference type="ARBA" id="ARBA00022801"/>
    </source>
</evidence>
<dbReference type="KEGG" id="hsn:DV733_02830"/>
<dbReference type="InterPro" id="IPR004013">
    <property type="entry name" value="PHP_dom"/>
</dbReference>
<dbReference type="InterPro" id="IPR016195">
    <property type="entry name" value="Pol/histidinol_Pase-like"/>
</dbReference>
<evidence type="ECO:0000313" key="9">
    <source>
        <dbReference type="EMBL" id="QCC50231.1"/>
    </source>
</evidence>
<keyword evidence="5" id="KW-0378">Hydrolase</keyword>
<comment type="catalytic activity">
    <reaction evidence="7">
        <text>L-histidinol phosphate + H2O = L-histidinol + phosphate</text>
        <dbReference type="Rhea" id="RHEA:14465"/>
        <dbReference type="ChEBI" id="CHEBI:15377"/>
        <dbReference type="ChEBI" id="CHEBI:43474"/>
        <dbReference type="ChEBI" id="CHEBI:57699"/>
        <dbReference type="ChEBI" id="CHEBI:57980"/>
        <dbReference type="EC" id="3.1.3.15"/>
    </reaction>
</comment>
<dbReference type="STRING" id="1457250.GCA_000755225_02863"/>
<dbReference type="Gene3D" id="3.20.20.140">
    <property type="entry name" value="Metal-dependent hydrolases"/>
    <property type="match status" value="1"/>
</dbReference>
<name>A0A4D6H9Q0_9EURY</name>
<dbReference type="GO" id="GO:0005737">
    <property type="term" value="C:cytoplasm"/>
    <property type="evidence" value="ECO:0007669"/>
    <property type="project" value="TreeGrafter"/>
</dbReference>
<dbReference type="EC" id="3.1.3.15" evidence="3"/>
<organism evidence="9 10">
    <name type="scientific">Halapricum salinum</name>
    <dbReference type="NCBI Taxonomy" id="1457250"/>
    <lineage>
        <taxon>Archaea</taxon>
        <taxon>Methanobacteriati</taxon>
        <taxon>Methanobacteriota</taxon>
        <taxon>Stenosarchaea group</taxon>
        <taxon>Halobacteria</taxon>
        <taxon>Halobacteriales</taxon>
        <taxon>Haloarculaceae</taxon>
        <taxon>Halapricum</taxon>
    </lineage>
</organism>
<dbReference type="Pfam" id="PF02811">
    <property type="entry name" value="PHP"/>
    <property type="match status" value="1"/>
</dbReference>
<dbReference type="InterPro" id="IPR010140">
    <property type="entry name" value="Histidinol_P_phosphatase_HisJ"/>
</dbReference>
<sequence>MHDYHVHSNYSDGRLMPEMVSGAEAAGLAAIGFADHCNVTQTSPFPEVREAYGFNLDLTYERRRAGIESLRERHDITIYDAVEMDYRPTDEDAIADFLDEAGFDYAIGSVHTVENRNLHDERYFGEKSRGEREAVIDTYVDRLVSLIDSELFEIAAHLDLPQRNEALRGLFTDEHYHRIGEALEGSRTVTELNAGRYHEDYGQFHPGSEFREVLSSYDVQFVRGSDAHVPESLVANNEAIGTADGDVVDVAESTLANDL</sequence>
<evidence type="ECO:0000256" key="4">
    <source>
        <dbReference type="ARBA" id="ARBA00022605"/>
    </source>
</evidence>
<dbReference type="RefSeq" id="WP_049993675.1">
    <property type="nucleotide sequence ID" value="NZ_CP031310.1"/>
</dbReference>
<reference evidence="9 10" key="1">
    <citation type="journal article" date="2019" name="Nat. Commun.">
        <title>A new type of DNA phosphorothioation-based antiviral system in archaea.</title>
        <authorList>
            <person name="Xiong L."/>
            <person name="Liu S."/>
            <person name="Chen S."/>
            <person name="Xiao Y."/>
            <person name="Zhu B."/>
            <person name="Gao Y."/>
            <person name="Zhang Y."/>
            <person name="Chen B."/>
            <person name="Luo J."/>
            <person name="Deng Z."/>
            <person name="Chen X."/>
            <person name="Wang L."/>
            <person name="Chen S."/>
        </authorList>
    </citation>
    <scope>NUCLEOTIDE SEQUENCE [LARGE SCALE GENOMIC DNA]</scope>
    <source>
        <strain evidence="9 10">CBA1105</strain>
    </source>
</reference>
<evidence type="ECO:0000256" key="7">
    <source>
        <dbReference type="ARBA" id="ARBA00049158"/>
    </source>
</evidence>
<dbReference type="UniPathway" id="UPA00031">
    <property type="reaction ID" value="UER00013"/>
</dbReference>
<keyword evidence="10" id="KW-1185">Reference proteome</keyword>
<dbReference type="OrthoDB" id="9968at2157"/>
<dbReference type="EMBL" id="CP031310">
    <property type="protein sequence ID" value="QCC50231.1"/>
    <property type="molecule type" value="Genomic_DNA"/>
</dbReference>
<dbReference type="Proteomes" id="UP000296706">
    <property type="component" value="Chromosome"/>
</dbReference>
<gene>
    <name evidence="9" type="ORF">DV733_02830</name>
</gene>
<proteinExistence type="inferred from homology"/>
<evidence type="ECO:0000313" key="10">
    <source>
        <dbReference type="Proteomes" id="UP000296706"/>
    </source>
</evidence>
<keyword evidence="6" id="KW-0368">Histidine biosynthesis</keyword>
<evidence type="ECO:0000259" key="8">
    <source>
        <dbReference type="Pfam" id="PF02811"/>
    </source>
</evidence>
<dbReference type="PANTHER" id="PTHR21039:SF0">
    <property type="entry name" value="HISTIDINOL-PHOSPHATASE"/>
    <property type="match status" value="1"/>
</dbReference>
<dbReference type="PANTHER" id="PTHR21039">
    <property type="entry name" value="HISTIDINOL PHOSPHATASE-RELATED"/>
    <property type="match status" value="1"/>
</dbReference>
<evidence type="ECO:0000256" key="1">
    <source>
        <dbReference type="ARBA" id="ARBA00004970"/>
    </source>
</evidence>
<dbReference type="GeneID" id="39846765"/>